<name>A0A0F1BF95_9ENTR</name>
<dbReference type="EMBL" id="JZYX01000001">
    <property type="protein sequence ID" value="KJN32733.1"/>
    <property type="molecule type" value="Genomic_DNA"/>
</dbReference>
<gene>
    <name evidence="1" type="ORF">SS37_00005</name>
</gene>
<dbReference type="AlphaFoldDB" id="A0A0F1BF95"/>
<accession>A0A0F1BF95</accession>
<comment type="caution">
    <text evidence="1">The sequence shown here is derived from an EMBL/GenBank/DDBJ whole genome shotgun (WGS) entry which is preliminary data.</text>
</comment>
<dbReference type="Proteomes" id="UP000033352">
    <property type="component" value="Unassembled WGS sequence"/>
</dbReference>
<evidence type="ECO:0000313" key="1">
    <source>
        <dbReference type="EMBL" id="KJN32733.1"/>
    </source>
</evidence>
<protein>
    <submittedName>
        <fullName evidence="1">Uncharacterized protein</fullName>
    </submittedName>
</protein>
<reference evidence="1 2" key="1">
    <citation type="submission" date="2015-03" db="EMBL/GenBank/DDBJ databases">
        <authorList>
            <person name="McCorrison J."/>
            <person name="Sanka R."/>
            <person name="Adams M."/>
            <person name="Brinkac L."/>
            <person name="Nierman W."/>
            <person name="Sutton G."/>
            <person name="Nelson K."/>
            <person name="Kiedrowski L."/>
            <person name="Guerrero D."/>
            <person name="Bonomo R."/>
        </authorList>
    </citation>
    <scope>NUCLEOTIDE SEQUENCE [LARGE SCALE GENOMIC DNA]</scope>
    <source>
        <strain evidence="1 2">35699</strain>
    </source>
</reference>
<sequence length="59" mass="6925">MASPTGNIIPAAMKYTIILRFTDPVVFYKRNILQSDIKQKSFHLRKIDTFIFMVMLPTY</sequence>
<evidence type="ECO:0000313" key="2">
    <source>
        <dbReference type="Proteomes" id="UP000033352"/>
    </source>
</evidence>
<dbReference type="PATRIC" id="fig|1619248.3.peg.1"/>
<organism evidence="1 2">
    <name type="scientific">Enterobacter sichuanensis</name>
    <dbReference type="NCBI Taxonomy" id="2071710"/>
    <lineage>
        <taxon>Bacteria</taxon>
        <taxon>Pseudomonadati</taxon>
        <taxon>Pseudomonadota</taxon>
        <taxon>Gammaproteobacteria</taxon>
        <taxon>Enterobacterales</taxon>
        <taxon>Enterobacteriaceae</taxon>
        <taxon>Enterobacter</taxon>
        <taxon>Enterobacter cloacae complex</taxon>
    </lineage>
</organism>
<proteinExistence type="predicted"/>